<comment type="subcellular location">
    <subcellularLocation>
        <location evidence="1">Membrane</location>
        <topology evidence="1">Multi-pass membrane protein</topology>
    </subcellularLocation>
</comment>
<feature type="transmembrane region" description="Helical" evidence="6">
    <location>
        <begin position="29"/>
        <end position="52"/>
    </location>
</feature>
<feature type="transmembrane region" description="Helical" evidence="6">
    <location>
        <begin position="265"/>
        <end position="282"/>
    </location>
</feature>
<dbReference type="GO" id="GO:0016020">
    <property type="term" value="C:membrane"/>
    <property type="evidence" value="ECO:0007669"/>
    <property type="project" value="UniProtKB-SubCell"/>
</dbReference>
<dbReference type="OrthoDB" id="9812547at2"/>
<dbReference type="Proteomes" id="UP000243096">
    <property type="component" value="Unassembled WGS sequence"/>
</dbReference>
<comment type="similarity">
    <text evidence="2">Belongs to the EamA transporter family.</text>
</comment>
<feature type="transmembrane region" description="Helical" evidence="6">
    <location>
        <begin position="232"/>
        <end position="253"/>
    </location>
</feature>
<dbReference type="InterPro" id="IPR037185">
    <property type="entry name" value="EmrE-like"/>
</dbReference>
<feature type="transmembrane region" description="Helical" evidence="6">
    <location>
        <begin position="114"/>
        <end position="133"/>
    </location>
</feature>
<proteinExistence type="inferred from homology"/>
<dbReference type="Pfam" id="PF00892">
    <property type="entry name" value="EamA"/>
    <property type="match status" value="2"/>
</dbReference>
<protein>
    <submittedName>
        <fullName evidence="8">EamA domain-containing membrane protein RarD</fullName>
    </submittedName>
</protein>
<evidence type="ECO:0000256" key="5">
    <source>
        <dbReference type="ARBA" id="ARBA00023136"/>
    </source>
</evidence>
<evidence type="ECO:0000256" key="6">
    <source>
        <dbReference type="SAM" id="Phobius"/>
    </source>
</evidence>
<dbReference type="InterPro" id="IPR050638">
    <property type="entry name" value="AA-Vitamin_Transporters"/>
</dbReference>
<dbReference type="EMBL" id="PRDW01000006">
    <property type="protein sequence ID" value="PPB83802.1"/>
    <property type="molecule type" value="Genomic_DNA"/>
</dbReference>
<evidence type="ECO:0000313" key="8">
    <source>
        <dbReference type="EMBL" id="PPB83802.1"/>
    </source>
</evidence>
<dbReference type="PANTHER" id="PTHR32322:SF2">
    <property type="entry name" value="EAMA DOMAIN-CONTAINING PROTEIN"/>
    <property type="match status" value="1"/>
</dbReference>
<feature type="domain" description="EamA" evidence="7">
    <location>
        <begin position="171"/>
        <end position="303"/>
    </location>
</feature>
<keyword evidence="4 6" id="KW-1133">Transmembrane helix</keyword>
<evidence type="ECO:0000256" key="1">
    <source>
        <dbReference type="ARBA" id="ARBA00004141"/>
    </source>
</evidence>
<evidence type="ECO:0000256" key="3">
    <source>
        <dbReference type="ARBA" id="ARBA00022692"/>
    </source>
</evidence>
<dbReference type="AlphaFoldDB" id="A0A2P5KAR1"/>
<feature type="transmembrane region" description="Helical" evidence="6">
    <location>
        <begin position="288"/>
        <end position="308"/>
    </location>
</feature>
<keyword evidence="9" id="KW-1185">Reference proteome</keyword>
<evidence type="ECO:0000256" key="4">
    <source>
        <dbReference type="ARBA" id="ARBA00022989"/>
    </source>
</evidence>
<keyword evidence="5 6" id="KW-0472">Membrane</keyword>
<evidence type="ECO:0000256" key="2">
    <source>
        <dbReference type="ARBA" id="ARBA00007362"/>
    </source>
</evidence>
<feature type="transmembrane region" description="Helical" evidence="6">
    <location>
        <begin position="89"/>
        <end position="108"/>
    </location>
</feature>
<keyword evidence="3 6" id="KW-0812">Transmembrane</keyword>
<dbReference type="PANTHER" id="PTHR32322">
    <property type="entry name" value="INNER MEMBRANE TRANSPORTER"/>
    <property type="match status" value="1"/>
</dbReference>
<feature type="transmembrane region" description="Helical" evidence="6">
    <location>
        <begin position="198"/>
        <end position="220"/>
    </location>
</feature>
<evidence type="ECO:0000313" key="9">
    <source>
        <dbReference type="Proteomes" id="UP000243096"/>
    </source>
</evidence>
<evidence type="ECO:0000259" key="7">
    <source>
        <dbReference type="Pfam" id="PF00892"/>
    </source>
</evidence>
<comment type="caution">
    <text evidence="8">The sequence shown here is derived from an EMBL/GenBank/DDBJ whole genome shotgun (WGS) entry which is preliminary data.</text>
</comment>
<feature type="domain" description="EamA" evidence="7">
    <location>
        <begin position="31"/>
        <end position="160"/>
    </location>
</feature>
<organism evidence="8 9">
    <name type="scientific">Mycetohabitans endofungorum</name>
    <dbReference type="NCBI Taxonomy" id="417203"/>
    <lineage>
        <taxon>Bacteria</taxon>
        <taxon>Pseudomonadati</taxon>
        <taxon>Pseudomonadota</taxon>
        <taxon>Betaproteobacteria</taxon>
        <taxon>Burkholderiales</taxon>
        <taxon>Burkholderiaceae</taxon>
        <taxon>Mycetohabitans</taxon>
    </lineage>
</organism>
<dbReference type="SUPFAM" id="SSF103481">
    <property type="entry name" value="Multidrug resistance efflux transporter EmrE"/>
    <property type="match status" value="2"/>
</dbReference>
<name>A0A2P5KAR1_9BURK</name>
<dbReference type="InterPro" id="IPR000620">
    <property type="entry name" value="EamA_dom"/>
</dbReference>
<dbReference type="RefSeq" id="WP_104077450.1">
    <property type="nucleotide sequence ID" value="NZ_PRDW01000006.1"/>
</dbReference>
<accession>A0A2P5KAR1</accession>
<sequence>MDEQRDRTDNRTFSDTLPIISRTARLTPLLLLCLLVTYVVWGTTYFAISVALRAMPPFMLMASRFAVAGLCLGLFVLVRGRARASWRQVRNGSMLGALMLLGGMGGTAVAEQTISSGATTVMIAAMPIVAIVWQRLFGIRPRGHELAAIAIGTVGVLVLMSGAEFRTSAMGAGALLLAISCWSLGTQLSRSLDLPPPALAVTIEMLVGSMMLAMASALSGESLATVPRGAPLAAWLYLVTMGSLLAFSAYMYLASRTTPVLATSYGYANPPIALLVGAALGGERIAPQTLVAIVLILCALAVLGWGTWRQPVGTVKDT</sequence>
<gene>
    <name evidence="8" type="ORF">B0O95_106193</name>
</gene>
<reference evidence="8 9" key="1">
    <citation type="submission" date="2018-01" db="EMBL/GenBank/DDBJ databases">
        <title>Genomic Encyclopedia of Type Strains, Phase III (KMG-III): the genomes of soil and plant-associated and newly described type strains.</title>
        <authorList>
            <person name="Whitman W."/>
        </authorList>
    </citation>
    <scope>NUCLEOTIDE SEQUENCE [LARGE SCALE GENOMIC DNA]</scope>
    <source>
        <strain evidence="8 9">HKI456</strain>
    </source>
</reference>
<feature type="transmembrane region" description="Helical" evidence="6">
    <location>
        <begin position="145"/>
        <end position="163"/>
    </location>
</feature>
<feature type="transmembrane region" description="Helical" evidence="6">
    <location>
        <begin position="58"/>
        <end position="77"/>
    </location>
</feature>